<proteinExistence type="predicted"/>
<gene>
    <name evidence="1" type="ORF">F4820DRAFT_170091</name>
</gene>
<evidence type="ECO:0000313" key="1">
    <source>
        <dbReference type="EMBL" id="KAI4867950.1"/>
    </source>
</evidence>
<comment type="caution">
    <text evidence="1">The sequence shown here is derived from an EMBL/GenBank/DDBJ whole genome shotgun (WGS) entry which is preliminary data.</text>
</comment>
<keyword evidence="2" id="KW-1185">Reference proteome</keyword>
<name>A0ACB9ZAD2_9PEZI</name>
<accession>A0ACB9ZAD2</accession>
<reference evidence="1 2" key="1">
    <citation type="journal article" date="2022" name="New Phytol.">
        <title>Ecological generalism drives hyperdiversity of secondary metabolite gene clusters in xylarialean endophytes.</title>
        <authorList>
            <person name="Franco M.E.E."/>
            <person name="Wisecaver J.H."/>
            <person name="Arnold A.E."/>
            <person name="Ju Y.M."/>
            <person name="Slot J.C."/>
            <person name="Ahrendt S."/>
            <person name="Moore L.P."/>
            <person name="Eastman K.E."/>
            <person name="Scott K."/>
            <person name="Konkel Z."/>
            <person name="Mondo S.J."/>
            <person name="Kuo A."/>
            <person name="Hayes R.D."/>
            <person name="Haridas S."/>
            <person name="Andreopoulos B."/>
            <person name="Riley R."/>
            <person name="LaButti K."/>
            <person name="Pangilinan J."/>
            <person name="Lipzen A."/>
            <person name="Amirebrahimi M."/>
            <person name="Yan J."/>
            <person name="Adam C."/>
            <person name="Keymanesh K."/>
            <person name="Ng V."/>
            <person name="Louie K."/>
            <person name="Northen T."/>
            <person name="Drula E."/>
            <person name="Henrissat B."/>
            <person name="Hsieh H.M."/>
            <person name="Youens-Clark K."/>
            <person name="Lutzoni F."/>
            <person name="Miadlikowska J."/>
            <person name="Eastwood D.C."/>
            <person name="Hamelin R.C."/>
            <person name="Grigoriev I.V."/>
            <person name="U'Ren J.M."/>
        </authorList>
    </citation>
    <scope>NUCLEOTIDE SEQUENCE [LARGE SCALE GENOMIC DNA]</scope>
    <source>
        <strain evidence="1 2">CBS 119005</strain>
    </source>
</reference>
<organism evidence="1 2">
    <name type="scientific">Hypoxylon rubiginosum</name>
    <dbReference type="NCBI Taxonomy" id="110542"/>
    <lineage>
        <taxon>Eukaryota</taxon>
        <taxon>Fungi</taxon>
        <taxon>Dikarya</taxon>
        <taxon>Ascomycota</taxon>
        <taxon>Pezizomycotina</taxon>
        <taxon>Sordariomycetes</taxon>
        <taxon>Xylariomycetidae</taxon>
        <taxon>Xylariales</taxon>
        <taxon>Hypoxylaceae</taxon>
        <taxon>Hypoxylon</taxon>
    </lineage>
</organism>
<protein>
    <submittedName>
        <fullName evidence="1">Glycerophosphoryl diester phosphodiesterase family-domain-containing protein</fullName>
    </submittedName>
</protein>
<evidence type="ECO:0000313" key="2">
    <source>
        <dbReference type="Proteomes" id="UP001497700"/>
    </source>
</evidence>
<dbReference type="EMBL" id="MU393442">
    <property type="protein sequence ID" value="KAI4867950.1"/>
    <property type="molecule type" value="Genomic_DNA"/>
</dbReference>
<sequence length="692" mass="77211">MPPPQWSNILLWPDSLGRLALHYAAQHGMTAACREMVECLGSLRDSETEVNLPIFLIPDHLGETSLSIAVTQGHDEILKLFLYQLRTQASPPGVNKFEGLFYDMVSLAIRSQRTYITEILIDHEPQLVTPHSRVHDLLYLASQYGQASIVGRLSTHVNNINVREPLKGRTPLMIASIYEHTDVVEILLAHPSCDIGVRDYSGWTVVDHAAFKGPPALVKTLLGQREYNVSLEWTGHAQRNNISAHLSKIRNHASVAVDLGGQKGDRSHIFMNLGHFDMEKEPVILQIDPFRRLVAPMQIPDSSLTLEISAIDCESPIEYSVSFHVLEDLSNDPFYFIAEDPNAAKLLFRVYCSVLGSDNHLPKQSHIGSAVVSLKDLRQGLGPSLESLERDHTVSLISSDAFGSKYIGSFTFTFVIAKPFKFQGLPPTPSEVALRRDDSPLVAGHRGLGQNNAKQDRLQLGENTMDSFFAALNLGADILEFDVQVTRDLAPVLYHDFLVSETGIDAPMHTITYEQFMVPSTMQDSTTRPPGTSDSLLRTADVTKIQRPRASSEGKPRPDNVDVIARLMSTFNLHQFGFKGNIGGECIHGPFITLQQLLVQIDPSVCFDIELKYPMLFEARDFNMDTLTMELNLYLDTILAVVYKYGGSRPIFFSSFSPELCILLATKQRIYPVLFLTESGYIPTRDIRAISF</sequence>
<dbReference type="Proteomes" id="UP001497700">
    <property type="component" value="Unassembled WGS sequence"/>
</dbReference>